<accession>A0A7G9YSH4</accession>
<dbReference type="EMBL" id="MT631456">
    <property type="protein sequence ID" value="QNO50958.1"/>
    <property type="molecule type" value="Genomic_DNA"/>
</dbReference>
<sequence length="71" mass="8465">MIVVLSKNRVPIRLSSERWGHIERRHPEMKKQKDMILETVSDPDFIQQGDYGEFLAVKYFKKTPLTEKYLV</sequence>
<name>A0A7G9YSH4_9EURY</name>
<proteinExistence type="predicted"/>
<organism evidence="1">
    <name type="scientific">Candidatus Methanophagaceae archaeon ANME-1 ERB6</name>
    <dbReference type="NCBI Taxonomy" id="2759912"/>
    <lineage>
        <taxon>Archaea</taxon>
        <taxon>Methanobacteriati</taxon>
        <taxon>Methanobacteriota</taxon>
        <taxon>Stenosarchaea group</taxon>
        <taxon>Methanomicrobia</taxon>
        <taxon>Candidatus Methanophagales</taxon>
        <taxon>Candidatus Methanophagaceae</taxon>
    </lineage>
</organism>
<reference evidence="1" key="1">
    <citation type="submission" date="2020-06" db="EMBL/GenBank/DDBJ databases">
        <title>Unique genomic features of the anaerobic methanotrophic archaea.</title>
        <authorList>
            <person name="Chadwick G.L."/>
            <person name="Skennerton C.T."/>
            <person name="Laso-Perez R."/>
            <person name="Leu A.O."/>
            <person name="Speth D.R."/>
            <person name="Yu H."/>
            <person name="Morgan-Lang C."/>
            <person name="Hatzenpichler R."/>
            <person name="Goudeau D."/>
            <person name="Malmstrom R."/>
            <person name="Brazelton W.J."/>
            <person name="Woyke T."/>
            <person name="Hallam S.J."/>
            <person name="Tyson G.W."/>
            <person name="Wegener G."/>
            <person name="Boetius A."/>
            <person name="Orphan V."/>
        </authorList>
    </citation>
    <scope>NUCLEOTIDE SEQUENCE</scope>
</reference>
<gene>
    <name evidence="1" type="ORF">BBGANOMO_00032</name>
</gene>
<protein>
    <submittedName>
        <fullName evidence="1">Uncharacterized protein</fullName>
    </submittedName>
</protein>
<evidence type="ECO:0000313" key="1">
    <source>
        <dbReference type="EMBL" id="QNO50958.1"/>
    </source>
</evidence>
<dbReference type="AlphaFoldDB" id="A0A7G9YSH4"/>